<proteinExistence type="predicted"/>
<reference evidence="3 4" key="1">
    <citation type="submission" date="2020-03" db="EMBL/GenBank/DDBJ databases">
        <title>Roseomonas selenitidurans sp. nov. isolated from soil.</title>
        <authorList>
            <person name="Liu H."/>
        </authorList>
    </citation>
    <scope>NUCLEOTIDE SEQUENCE [LARGE SCALE GENOMIC DNA]</scope>
    <source>
        <strain evidence="3 4">JCM 15073</strain>
    </source>
</reference>
<dbReference type="EMBL" id="JAAVTX010000005">
    <property type="protein sequence ID" value="NKE46868.1"/>
    <property type="molecule type" value="Genomic_DNA"/>
</dbReference>
<feature type="region of interest" description="Disordered" evidence="1">
    <location>
        <begin position="117"/>
        <end position="139"/>
    </location>
</feature>
<gene>
    <name evidence="3" type="ORF">HB662_18955</name>
</gene>
<name>A0ABX1F3G5_9PROT</name>
<feature type="chain" id="PRO_5046875851" description="Secreted protein" evidence="2">
    <location>
        <begin position="21"/>
        <end position="139"/>
    </location>
</feature>
<evidence type="ECO:0000256" key="1">
    <source>
        <dbReference type="SAM" id="MobiDB-lite"/>
    </source>
</evidence>
<sequence>MKLGLATLVWLAFAPPLAEAQSGLTYIRCSSTVTMSRINNIREGQRYASTYALNNGNRSVQEWAPATNQWRGWQAREFSSSRVVASFPNVNNCAQVATFDRNSGGYVRTTQCPGGPTLSHSGTCERTQAPAPSRPQQRF</sequence>
<dbReference type="RefSeq" id="WP_168051551.1">
    <property type="nucleotide sequence ID" value="NZ_JAATJR010000005.1"/>
</dbReference>
<evidence type="ECO:0000256" key="2">
    <source>
        <dbReference type="SAM" id="SignalP"/>
    </source>
</evidence>
<dbReference type="Proteomes" id="UP000765160">
    <property type="component" value="Unassembled WGS sequence"/>
</dbReference>
<comment type="caution">
    <text evidence="3">The sequence shown here is derived from an EMBL/GenBank/DDBJ whole genome shotgun (WGS) entry which is preliminary data.</text>
</comment>
<organism evidence="3 4">
    <name type="scientific">Falsiroseomonas frigidaquae</name>
    <dbReference type="NCBI Taxonomy" id="487318"/>
    <lineage>
        <taxon>Bacteria</taxon>
        <taxon>Pseudomonadati</taxon>
        <taxon>Pseudomonadota</taxon>
        <taxon>Alphaproteobacteria</taxon>
        <taxon>Acetobacterales</taxon>
        <taxon>Roseomonadaceae</taxon>
        <taxon>Falsiroseomonas</taxon>
    </lineage>
</organism>
<keyword evidence="2" id="KW-0732">Signal</keyword>
<evidence type="ECO:0000313" key="3">
    <source>
        <dbReference type="EMBL" id="NKE46868.1"/>
    </source>
</evidence>
<keyword evidence="4" id="KW-1185">Reference proteome</keyword>
<feature type="compositionally biased region" description="Polar residues" evidence="1">
    <location>
        <begin position="117"/>
        <end position="126"/>
    </location>
</feature>
<accession>A0ABX1F3G5</accession>
<protein>
    <recommendedName>
        <fullName evidence="5">Secreted protein</fullName>
    </recommendedName>
</protein>
<evidence type="ECO:0000313" key="4">
    <source>
        <dbReference type="Proteomes" id="UP000765160"/>
    </source>
</evidence>
<evidence type="ECO:0008006" key="5">
    <source>
        <dbReference type="Google" id="ProtNLM"/>
    </source>
</evidence>
<feature type="signal peptide" evidence="2">
    <location>
        <begin position="1"/>
        <end position="20"/>
    </location>
</feature>